<dbReference type="PROSITE" id="PS50293">
    <property type="entry name" value="TPR_REGION"/>
    <property type="match status" value="1"/>
</dbReference>
<evidence type="ECO:0000313" key="4">
    <source>
        <dbReference type="Proteomes" id="UP000594459"/>
    </source>
</evidence>
<dbReference type="AlphaFoldDB" id="A0A7S8ISX8"/>
<name>A0A7S8ISX8_9SPHN</name>
<dbReference type="GO" id="GO:0008476">
    <property type="term" value="F:protein-tyrosine sulfotransferase activity"/>
    <property type="evidence" value="ECO:0007669"/>
    <property type="project" value="InterPro"/>
</dbReference>
<feature type="repeat" description="TPR" evidence="2">
    <location>
        <begin position="205"/>
        <end position="238"/>
    </location>
</feature>
<dbReference type="RefSeq" id="WP_200982613.1">
    <property type="nucleotide sequence ID" value="NZ_CP064654.1"/>
</dbReference>
<dbReference type="PANTHER" id="PTHR12788:SF10">
    <property type="entry name" value="PROTEIN-TYROSINE SULFOTRANSFERASE"/>
    <property type="match status" value="1"/>
</dbReference>
<evidence type="ECO:0000313" key="3">
    <source>
        <dbReference type="EMBL" id="QPC99333.1"/>
    </source>
</evidence>
<dbReference type="InterPro" id="IPR027417">
    <property type="entry name" value="P-loop_NTPase"/>
</dbReference>
<organism evidence="3 4">
    <name type="scientific">Qipengyuania soli</name>
    <dbReference type="NCBI Taxonomy" id="2782568"/>
    <lineage>
        <taxon>Bacteria</taxon>
        <taxon>Pseudomonadati</taxon>
        <taxon>Pseudomonadota</taxon>
        <taxon>Alphaproteobacteria</taxon>
        <taxon>Sphingomonadales</taxon>
        <taxon>Erythrobacteraceae</taxon>
        <taxon>Qipengyuania</taxon>
    </lineage>
</organism>
<keyword evidence="4" id="KW-1185">Reference proteome</keyword>
<dbReference type="Gene3D" id="3.40.50.300">
    <property type="entry name" value="P-loop containing nucleotide triphosphate hydrolases"/>
    <property type="match status" value="1"/>
</dbReference>
<accession>A0A7S8ISX8</accession>
<dbReference type="KEGG" id="qso:IRL76_01790"/>
<gene>
    <name evidence="3" type="ORF">IRL76_01790</name>
</gene>
<dbReference type="EMBL" id="CP064654">
    <property type="protein sequence ID" value="QPC99333.1"/>
    <property type="molecule type" value="Genomic_DNA"/>
</dbReference>
<keyword evidence="2" id="KW-0802">TPR repeat</keyword>
<dbReference type="InterPro" id="IPR011990">
    <property type="entry name" value="TPR-like_helical_dom_sf"/>
</dbReference>
<feature type="repeat" description="TPR" evidence="2">
    <location>
        <begin position="137"/>
        <end position="170"/>
    </location>
</feature>
<dbReference type="PROSITE" id="PS50005">
    <property type="entry name" value="TPR"/>
    <property type="match status" value="3"/>
</dbReference>
<dbReference type="SMART" id="SM00028">
    <property type="entry name" value="TPR"/>
    <property type="match status" value="3"/>
</dbReference>
<dbReference type="SUPFAM" id="SSF52540">
    <property type="entry name" value="P-loop containing nucleoside triphosphate hydrolases"/>
    <property type="match status" value="1"/>
</dbReference>
<dbReference type="Pfam" id="PF13432">
    <property type="entry name" value="TPR_16"/>
    <property type="match status" value="2"/>
</dbReference>
<sequence length="628" mass="70708">MNLPPPPQELMQAMQMLRSGNPAGALQLIEQALPSALERGPFLAIGSLAALHIEAFDRAIPYLRELVQLNPADRASRNNLAAALVQSGDDDGALAIAAGSTDAPLARIEGYIEQKRGRYQEALAAYRRAIEADPNDLAALNNLGNIYAELGEVEEAITAFEQAITLAPVEVPIYLNLAEVLREAERGPPRVKVLEDARAIEPDNVRVLTDLGMAYAQVDDLDKSMEVYRDAISRLDGFGEAHIEYGMLLEKLNRIEDLDALVAGLDKESAPPEASFLFAWQARRAGDFEAAARYADAIPETVLPMRRWQLVGGVADRQNLADKAFAAFERMNEAAVAKARPHVGKTYRQRVEADLALWTPEWRASWTPDSPGKEYRDPVFLVGFPRSGTTLLDTMLMGHPALSVLEEKPMIPRLVRHTMNEDIATLTPERIAELRDMYFAIARDNGWDDSRWLLDKHPLNMQRIPLIKRLFPSAKFILAERHPYDVVLSCFMANFTLNLGMRSFTDLDEAAKTYDAVWQSWHRGLELFDVDWRAVRYERLVVDTENELQPIAEWLGLEVTERMLDHTTTAKSRGHVRTASYSQIGEELYTRASYRWRRYAPHLRGVMPILHPWAERMGYPVEEEGEAA</sequence>
<reference evidence="3 4" key="1">
    <citation type="submission" date="2020-11" db="EMBL/GenBank/DDBJ databases">
        <title>The genome sequence of Erythrobacter sp. 6D36.</title>
        <authorList>
            <person name="Liu Y."/>
        </authorList>
    </citation>
    <scope>NUCLEOTIDE SEQUENCE [LARGE SCALE GENOMIC DNA]</scope>
    <source>
        <strain evidence="3 4">6D36</strain>
    </source>
</reference>
<dbReference type="PANTHER" id="PTHR12788">
    <property type="entry name" value="PROTEIN-TYROSINE SULFOTRANSFERASE 2"/>
    <property type="match status" value="1"/>
</dbReference>
<dbReference type="Pfam" id="PF13469">
    <property type="entry name" value="Sulfotransfer_3"/>
    <property type="match status" value="1"/>
</dbReference>
<keyword evidence="1 3" id="KW-0808">Transferase</keyword>
<dbReference type="InterPro" id="IPR019734">
    <property type="entry name" value="TPR_rpt"/>
</dbReference>
<dbReference type="Gene3D" id="1.25.40.10">
    <property type="entry name" value="Tetratricopeptide repeat domain"/>
    <property type="match status" value="3"/>
</dbReference>
<dbReference type="SUPFAM" id="SSF48452">
    <property type="entry name" value="TPR-like"/>
    <property type="match status" value="1"/>
</dbReference>
<proteinExistence type="predicted"/>
<protein>
    <submittedName>
        <fullName evidence="3">Sulfotransferase</fullName>
    </submittedName>
</protein>
<dbReference type="InterPro" id="IPR026634">
    <property type="entry name" value="TPST-like"/>
</dbReference>
<feature type="repeat" description="TPR" evidence="2">
    <location>
        <begin position="103"/>
        <end position="136"/>
    </location>
</feature>
<dbReference type="Pfam" id="PF13181">
    <property type="entry name" value="TPR_8"/>
    <property type="match status" value="1"/>
</dbReference>
<evidence type="ECO:0000256" key="2">
    <source>
        <dbReference type="PROSITE-ProRule" id="PRU00339"/>
    </source>
</evidence>
<evidence type="ECO:0000256" key="1">
    <source>
        <dbReference type="ARBA" id="ARBA00022679"/>
    </source>
</evidence>
<dbReference type="Proteomes" id="UP000594459">
    <property type="component" value="Chromosome"/>
</dbReference>